<name>A0A914VAL1_9BILA</name>
<dbReference type="Proteomes" id="UP000887566">
    <property type="component" value="Unplaced"/>
</dbReference>
<dbReference type="Gene3D" id="3.30.420.10">
    <property type="entry name" value="Ribonuclease H-like superfamily/Ribonuclease H"/>
    <property type="match status" value="1"/>
</dbReference>
<sequence length="155" mass="18105">MKSKRDAIKVLHDSGMRIAEISRESVRRIVKSILGLKAYKQHEPHLLTEKMMATRLQRCKRLKHRFAAGRHRSIVFSDEKLFTIEQSVNRQNDRIWSREAPQHERIIGRSQKSKSVMVWAGVTHNGKTPLVFIEEGVKVNQHVYLEKILEKALFP</sequence>
<protein>
    <submittedName>
        <fullName evidence="2">Transposase</fullName>
    </submittedName>
</protein>
<organism evidence="1 2">
    <name type="scientific">Plectus sambesii</name>
    <dbReference type="NCBI Taxonomy" id="2011161"/>
    <lineage>
        <taxon>Eukaryota</taxon>
        <taxon>Metazoa</taxon>
        <taxon>Ecdysozoa</taxon>
        <taxon>Nematoda</taxon>
        <taxon>Chromadorea</taxon>
        <taxon>Plectida</taxon>
        <taxon>Plectina</taxon>
        <taxon>Plectoidea</taxon>
        <taxon>Plectidae</taxon>
        <taxon>Plectus</taxon>
    </lineage>
</organism>
<dbReference type="AlphaFoldDB" id="A0A914VAL1"/>
<dbReference type="GO" id="GO:0003676">
    <property type="term" value="F:nucleic acid binding"/>
    <property type="evidence" value="ECO:0007669"/>
    <property type="project" value="InterPro"/>
</dbReference>
<accession>A0A914VAL1</accession>
<reference evidence="2" key="1">
    <citation type="submission" date="2022-11" db="UniProtKB">
        <authorList>
            <consortium name="WormBaseParasite"/>
        </authorList>
    </citation>
    <scope>IDENTIFICATION</scope>
</reference>
<proteinExistence type="predicted"/>
<keyword evidence="1" id="KW-1185">Reference proteome</keyword>
<evidence type="ECO:0000313" key="2">
    <source>
        <dbReference type="WBParaSite" id="PSAMB.scaffold1711size28511.g14482.t1"/>
    </source>
</evidence>
<evidence type="ECO:0000313" key="1">
    <source>
        <dbReference type="Proteomes" id="UP000887566"/>
    </source>
</evidence>
<dbReference type="InterPro" id="IPR036397">
    <property type="entry name" value="RNaseH_sf"/>
</dbReference>
<dbReference type="PANTHER" id="PTHR46068:SF1">
    <property type="entry name" value="TRANSPOSASE IS30-LIKE HTH DOMAIN-CONTAINING PROTEIN"/>
    <property type="match status" value="1"/>
</dbReference>
<dbReference type="WBParaSite" id="PSAMB.scaffold1711size28511.g14482.t1">
    <property type="protein sequence ID" value="PSAMB.scaffold1711size28511.g14482.t1"/>
    <property type="gene ID" value="PSAMB.scaffold1711size28511.g14482"/>
</dbReference>
<dbReference type="PANTHER" id="PTHR46068">
    <property type="entry name" value="PROTEIN CBG27172"/>
    <property type="match status" value="1"/>
</dbReference>